<gene>
    <name evidence="7" type="ORF">BGW36DRAFT_369560</name>
</gene>
<organism evidence="7 8">
    <name type="scientific">Talaromyces proteolyticus</name>
    <dbReference type="NCBI Taxonomy" id="1131652"/>
    <lineage>
        <taxon>Eukaryota</taxon>
        <taxon>Fungi</taxon>
        <taxon>Dikarya</taxon>
        <taxon>Ascomycota</taxon>
        <taxon>Pezizomycotina</taxon>
        <taxon>Eurotiomycetes</taxon>
        <taxon>Eurotiomycetidae</taxon>
        <taxon>Eurotiales</taxon>
        <taxon>Trichocomaceae</taxon>
        <taxon>Talaromyces</taxon>
        <taxon>Talaromyces sect. Bacilispori</taxon>
    </lineage>
</organism>
<dbReference type="GO" id="GO:0008270">
    <property type="term" value="F:zinc ion binding"/>
    <property type="evidence" value="ECO:0007669"/>
    <property type="project" value="InterPro"/>
</dbReference>
<sequence length="756" mass="86403">MAGQEMEHALMPRKYRSKRQRPCDLCRSRKSVCRILADNSVCELCKKKRKECTFFSQPLKKGRLPISTDCGVSDQRQADSTLDVSQCQTGDATWMHDSLVFNEDMFVASAPSTQIPPFNPGLSSNMSWPFMASGNVFIEKDDYIGSQPATMGDSQGRPGTASSAIELEQIHSRTDSPAIRSQMSDIRGSPSPITHGGNAMDWPEEFSLETRPGYSSQLIGLSSETDPFLLRNFHYDAFDNYTMRRLIYRKMTGDMDLHKGRTCALTTTTLQGDTAPINFQVFNESICEENIRSIDQDFFVHNSEDDDWDLLKKIIPKDLGTRLVNLFFRFIQPSYPVFSARKYDQLCSGDGRDLPVGIMAATYALAIHFDFLDDRLCVDAAYMQPETNKLWGIAYRSLQRLFQKPRLWLVQLCLLLLQRPPENFAVGDSPGLWALSCSGLAAAESLGLNLDPSNWRLPRWEIQLRKRLWWIIYIDHTWRALVLGRPSHVHAEGWFVRMVELNDLEVNEYKDVEVQYRIRSRSSYFLAMCDLGLIANDILDTFYTVKFIYKPKAFEEIISLAQPLRKRLNDWQQRYFFDQNASLDSVELHQWAPLRVARMTLEVLILRAILRPPVPDHDSGDSQSTSALLEGGQACAKLAVELVSGLMSKDFIDFWPSYARYQFAYISTFILLLFVQSKSMKIAVENKQFLERWKQILRTQARAWPVLKLAAIRLDAIYFAGLEKVVGGTKMDVPAHILLDLQAHNNDVELGEIFIM</sequence>
<keyword evidence="8" id="KW-1185">Reference proteome</keyword>
<dbReference type="GO" id="GO:0006351">
    <property type="term" value="P:DNA-templated transcription"/>
    <property type="evidence" value="ECO:0007669"/>
    <property type="project" value="InterPro"/>
</dbReference>
<keyword evidence="1" id="KW-0479">Metal-binding</keyword>
<proteinExistence type="predicted"/>
<evidence type="ECO:0000256" key="5">
    <source>
        <dbReference type="ARBA" id="ARBA00023242"/>
    </source>
</evidence>
<dbReference type="PANTHER" id="PTHR31668">
    <property type="entry name" value="GLUCOSE TRANSPORT TRANSCRIPTION REGULATOR RGT1-RELATED-RELATED"/>
    <property type="match status" value="1"/>
</dbReference>
<reference evidence="7" key="1">
    <citation type="submission" date="2021-12" db="EMBL/GenBank/DDBJ databases">
        <title>Convergent genome expansion in fungi linked to evolution of root-endophyte symbiosis.</title>
        <authorList>
            <consortium name="DOE Joint Genome Institute"/>
            <person name="Ke Y.-H."/>
            <person name="Bonito G."/>
            <person name="Liao H.-L."/>
            <person name="Looney B."/>
            <person name="Rojas-Flechas A."/>
            <person name="Nash J."/>
            <person name="Hameed K."/>
            <person name="Schadt C."/>
            <person name="Martin F."/>
            <person name="Crous P.W."/>
            <person name="Miettinen O."/>
            <person name="Magnuson J.K."/>
            <person name="Labbe J."/>
            <person name="Jacobson D."/>
            <person name="Doktycz M.J."/>
            <person name="Veneault-Fourrey C."/>
            <person name="Kuo A."/>
            <person name="Mondo S."/>
            <person name="Calhoun S."/>
            <person name="Riley R."/>
            <person name="Ohm R."/>
            <person name="LaButti K."/>
            <person name="Andreopoulos B."/>
            <person name="Pangilinan J."/>
            <person name="Nolan M."/>
            <person name="Tritt A."/>
            <person name="Clum A."/>
            <person name="Lipzen A."/>
            <person name="Daum C."/>
            <person name="Barry K."/>
            <person name="Grigoriev I.V."/>
            <person name="Vilgalys R."/>
        </authorList>
    </citation>
    <scope>NUCLEOTIDE SEQUENCE</scope>
    <source>
        <strain evidence="7">PMI_201</strain>
    </source>
</reference>
<dbReference type="InterPro" id="IPR001138">
    <property type="entry name" value="Zn2Cys6_DnaBD"/>
</dbReference>
<name>A0AAD4L3K4_9EURO</name>
<dbReference type="GO" id="GO:0003677">
    <property type="term" value="F:DNA binding"/>
    <property type="evidence" value="ECO:0007669"/>
    <property type="project" value="UniProtKB-KW"/>
</dbReference>
<evidence type="ECO:0000313" key="7">
    <source>
        <dbReference type="EMBL" id="KAH8703573.1"/>
    </source>
</evidence>
<evidence type="ECO:0000256" key="2">
    <source>
        <dbReference type="ARBA" id="ARBA00023015"/>
    </source>
</evidence>
<dbReference type="InterPro" id="IPR050797">
    <property type="entry name" value="Carb_Metab_Trans_Reg"/>
</dbReference>
<keyword evidence="5" id="KW-0539">Nucleus</keyword>
<evidence type="ECO:0000256" key="4">
    <source>
        <dbReference type="ARBA" id="ARBA00023163"/>
    </source>
</evidence>
<accession>A0AAD4L3K4</accession>
<evidence type="ECO:0000313" key="8">
    <source>
        <dbReference type="Proteomes" id="UP001201262"/>
    </source>
</evidence>
<dbReference type="InterPro" id="IPR007219">
    <property type="entry name" value="XnlR_reg_dom"/>
</dbReference>
<dbReference type="GO" id="GO:0000981">
    <property type="term" value="F:DNA-binding transcription factor activity, RNA polymerase II-specific"/>
    <property type="evidence" value="ECO:0007669"/>
    <property type="project" value="InterPro"/>
</dbReference>
<dbReference type="SUPFAM" id="SSF57701">
    <property type="entry name" value="Zn2/Cys6 DNA-binding domain"/>
    <property type="match status" value="1"/>
</dbReference>
<dbReference type="GO" id="GO:0001080">
    <property type="term" value="P:nitrogen catabolite activation of transcription from RNA polymerase II promoter"/>
    <property type="evidence" value="ECO:0007669"/>
    <property type="project" value="TreeGrafter"/>
</dbReference>
<dbReference type="Pfam" id="PF04082">
    <property type="entry name" value="Fungal_trans"/>
    <property type="match status" value="1"/>
</dbReference>
<dbReference type="Proteomes" id="UP001201262">
    <property type="component" value="Unassembled WGS sequence"/>
</dbReference>
<feature type="domain" description="Zn(2)-C6 fungal-type" evidence="6">
    <location>
        <begin position="22"/>
        <end position="52"/>
    </location>
</feature>
<dbReference type="PROSITE" id="PS00463">
    <property type="entry name" value="ZN2_CY6_FUNGAL_1"/>
    <property type="match status" value="1"/>
</dbReference>
<comment type="caution">
    <text evidence="7">The sequence shown here is derived from an EMBL/GenBank/DDBJ whole genome shotgun (WGS) entry which is preliminary data.</text>
</comment>
<dbReference type="GO" id="GO:0005634">
    <property type="term" value="C:nucleus"/>
    <property type="evidence" value="ECO:0007669"/>
    <property type="project" value="TreeGrafter"/>
</dbReference>
<dbReference type="EMBL" id="JAJTJA010000002">
    <property type="protein sequence ID" value="KAH8703573.1"/>
    <property type="molecule type" value="Genomic_DNA"/>
</dbReference>
<keyword evidence="3" id="KW-0238">DNA-binding</keyword>
<dbReference type="PANTHER" id="PTHR31668:SF4">
    <property type="entry name" value="TRANSCRIPTIONAL ACTIVATOR PROTEIN DAL81"/>
    <property type="match status" value="1"/>
</dbReference>
<protein>
    <submittedName>
        <fullName evidence="7">Fungal-specific transcription factor domain-containing protein</fullName>
    </submittedName>
</protein>
<evidence type="ECO:0000259" key="6">
    <source>
        <dbReference type="PROSITE" id="PS00463"/>
    </source>
</evidence>
<keyword evidence="2" id="KW-0805">Transcription regulation</keyword>
<dbReference type="CDD" id="cd12148">
    <property type="entry name" value="fungal_TF_MHR"/>
    <property type="match status" value="1"/>
</dbReference>
<keyword evidence="4" id="KW-0804">Transcription</keyword>
<dbReference type="GeneID" id="70245439"/>
<dbReference type="AlphaFoldDB" id="A0AAD4L3K4"/>
<evidence type="ECO:0000256" key="1">
    <source>
        <dbReference type="ARBA" id="ARBA00022723"/>
    </source>
</evidence>
<dbReference type="RefSeq" id="XP_046076591.1">
    <property type="nucleotide sequence ID" value="XM_046215152.1"/>
</dbReference>
<evidence type="ECO:0000256" key="3">
    <source>
        <dbReference type="ARBA" id="ARBA00023125"/>
    </source>
</evidence>
<dbReference type="InterPro" id="IPR036864">
    <property type="entry name" value="Zn2-C6_fun-type_DNA-bd_sf"/>
</dbReference>
<dbReference type="CDD" id="cd00067">
    <property type="entry name" value="GAL4"/>
    <property type="match status" value="1"/>
</dbReference>